<keyword evidence="5 8" id="KW-0812">Transmembrane</keyword>
<evidence type="ECO:0000256" key="7">
    <source>
        <dbReference type="ARBA" id="ARBA00023136"/>
    </source>
</evidence>
<sequence>MMQIAVAVAAVLLSAAAAGTLYRLAKGPSLLDRVVATDVLLAIVAAALAVDMAYHGHLNNLILMVIVSLVGFIGSVTVARFATQTAEHGR</sequence>
<comment type="subcellular location">
    <subcellularLocation>
        <location evidence="1">Cell membrane</location>
        <topology evidence="1">Multi-pass membrane protein</topology>
    </subcellularLocation>
</comment>
<dbReference type="GO" id="GO:0015385">
    <property type="term" value="F:sodium:proton antiporter activity"/>
    <property type="evidence" value="ECO:0007669"/>
    <property type="project" value="TreeGrafter"/>
</dbReference>
<keyword evidence="4" id="KW-1003">Cell membrane</keyword>
<feature type="transmembrane region" description="Helical" evidence="8">
    <location>
        <begin position="61"/>
        <end position="82"/>
    </location>
</feature>
<proteinExistence type="inferred from homology"/>
<dbReference type="GO" id="GO:0005886">
    <property type="term" value="C:plasma membrane"/>
    <property type="evidence" value="ECO:0007669"/>
    <property type="project" value="UniProtKB-SubCell"/>
</dbReference>
<keyword evidence="3" id="KW-0813">Transport</keyword>
<dbReference type="OrthoDB" id="3733837at2"/>
<accession>A0A0A6VRJ4</accession>
<dbReference type="Proteomes" id="UP000030466">
    <property type="component" value="Unassembled WGS sequence"/>
</dbReference>
<keyword evidence="7 8" id="KW-0472">Membrane</keyword>
<evidence type="ECO:0000313" key="10">
    <source>
        <dbReference type="Proteomes" id="UP000030466"/>
    </source>
</evidence>
<dbReference type="PANTHER" id="PTHR34702:SF1">
    <property type="entry name" value="NA(+)_H(+) ANTIPORTER SUBUNIT F"/>
    <property type="match status" value="1"/>
</dbReference>
<evidence type="ECO:0000256" key="2">
    <source>
        <dbReference type="ARBA" id="ARBA00009212"/>
    </source>
</evidence>
<keyword evidence="10" id="KW-1185">Reference proteome</keyword>
<evidence type="ECO:0000256" key="3">
    <source>
        <dbReference type="ARBA" id="ARBA00022448"/>
    </source>
</evidence>
<evidence type="ECO:0000313" key="9">
    <source>
        <dbReference type="EMBL" id="KHD96963.1"/>
    </source>
</evidence>
<feature type="transmembrane region" description="Helical" evidence="8">
    <location>
        <begin position="34"/>
        <end position="54"/>
    </location>
</feature>
<keyword evidence="6 8" id="KW-1133">Transmembrane helix</keyword>
<evidence type="ECO:0000256" key="6">
    <source>
        <dbReference type="ARBA" id="ARBA00022989"/>
    </source>
</evidence>
<name>A0A0A6VRJ4_KOCRO</name>
<protein>
    <submittedName>
        <fullName evidence="9">Cation:proton antiporter</fullName>
    </submittedName>
</protein>
<dbReference type="AlphaFoldDB" id="A0A0A6VRJ4"/>
<evidence type="ECO:0000256" key="8">
    <source>
        <dbReference type="SAM" id="Phobius"/>
    </source>
</evidence>
<comment type="caution">
    <text evidence="9">The sequence shown here is derived from an EMBL/GenBank/DDBJ whole genome shotgun (WGS) entry which is preliminary data.</text>
</comment>
<evidence type="ECO:0000256" key="1">
    <source>
        <dbReference type="ARBA" id="ARBA00004651"/>
    </source>
</evidence>
<gene>
    <name evidence="9" type="ORF">GY22_12660</name>
</gene>
<dbReference type="Pfam" id="PF04066">
    <property type="entry name" value="MrpF_PhaF"/>
    <property type="match status" value="1"/>
</dbReference>
<dbReference type="EMBL" id="JSUH01000011">
    <property type="protein sequence ID" value="KHD96963.1"/>
    <property type="molecule type" value="Genomic_DNA"/>
</dbReference>
<reference evidence="9 10" key="1">
    <citation type="journal article" date="2003" name="Int. J. Syst. Evol. Microbiol.">
        <title>Kocuria polaris sp. nov., an orange-pigmented psychrophilic bacterium isolated from an Antarctic cyanobacterial mat sample.</title>
        <authorList>
            <person name="Reddy G.S."/>
            <person name="Prakash J.S."/>
            <person name="Prabahar V."/>
            <person name="Matsumoto G.I."/>
            <person name="Stackebrandt E."/>
            <person name="Shivaji S."/>
        </authorList>
    </citation>
    <scope>NUCLEOTIDE SEQUENCE [LARGE SCALE GENOMIC DNA]</scope>
    <source>
        <strain evidence="9 10">CMS 76or</strain>
    </source>
</reference>
<comment type="similarity">
    <text evidence="2">Belongs to the CPA3 antiporters (TC 2.A.63) subunit F family.</text>
</comment>
<dbReference type="InterPro" id="IPR007208">
    <property type="entry name" value="MrpF/PhaF-like"/>
</dbReference>
<dbReference type="PANTHER" id="PTHR34702">
    <property type="entry name" value="NA(+)/H(+) ANTIPORTER SUBUNIT F1"/>
    <property type="match status" value="1"/>
</dbReference>
<evidence type="ECO:0000256" key="4">
    <source>
        <dbReference type="ARBA" id="ARBA00022475"/>
    </source>
</evidence>
<evidence type="ECO:0000256" key="5">
    <source>
        <dbReference type="ARBA" id="ARBA00022692"/>
    </source>
</evidence>
<organism evidence="9 10">
    <name type="scientific">Kocuria rosea subsp. polaris</name>
    <dbReference type="NCBI Taxonomy" id="136273"/>
    <lineage>
        <taxon>Bacteria</taxon>
        <taxon>Bacillati</taxon>
        <taxon>Actinomycetota</taxon>
        <taxon>Actinomycetes</taxon>
        <taxon>Micrococcales</taxon>
        <taxon>Micrococcaceae</taxon>
        <taxon>Kocuria</taxon>
    </lineage>
</organism>